<dbReference type="Gene3D" id="3.40.120.10">
    <property type="entry name" value="Alpha-D-Glucose-1,6-Bisphosphate, subunit A, domain 3"/>
    <property type="match status" value="3"/>
</dbReference>
<feature type="domain" description="EIF2B subunit epsilon/gamma LbH" evidence="9">
    <location>
        <begin position="253"/>
        <end position="354"/>
    </location>
</feature>
<dbReference type="AlphaFoldDB" id="A0A1W1BAQ4"/>
<keyword evidence="10" id="KW-0548">Nucleotidyltransferase</keyword>
<dbReference type="InterPro" id="IPR018357">
    <property type="entry name" value="Hexapep_transf_CS"/>
</dbReference>
<dbReference type="Pfam" id="PF02878">
    <property type="entry name" value="PGM_PMM_I"/>
    <property type="match status" value="1"/>
</dbReference>
<dbReference type="Gene3D" id="2.160.10.10">
    <property type="entry name" value="Hexapeptide repeat proteins"/>
    <property type="match status" value="1"/>
</dbReference>
<name>A0A1W1BAQ4_9ZZZZ</name>
<organism evidence="10">
    <name type="scientific">hydrothermal vent metagenome</name>
    <dbReference type="NCBI Taxonomy" id="652676"/>
    <lineage>
        <taxon>unclassified sequences</taxon>
        <taxon>metagenomes</taxon>
        <taxon>ecological metagenomes</taxon>
    </lineage>
</organism>
<dbReference type="InterPro" id="IPR036900">
    <property type="entry name" value="A-D-PHexomutase_C_sf"/>
</dbReference>
<dbReference type="PANTHER" id="PTHR22572">
    <property type="entry name" value="SUGAR-1-PHOSPHATE GUANYL TRANSFERASE"/>
    <property type="match status" value="1"/>
</dbReference>
<feature type="domain" description="Alpha-D-phosphohexomutase alpha/beta/alpha" evidence="8">
    <location>
        <begin position="393"/>
        <end position="517"/>
    </location>
</feature>
<dbReference type="SUPFAM" id="SSF53738">
    <property type="entry name" value="Phosphoglucomutase, first 3 domains"/>
    <property type="match status" value="2"/>
</dbReference>
<dbReference type="Pfam" id="PF00483">
    <property type="entry name" value="NTP_transferase"/>
    <property type="match status" value="1"/>
</dbReference>
<dbReference type="InterPro" id="IPR005835">
    <property type="entry name" value="NTP_transferase_dom"/>
</dbReference>
<comment type="subcellular location">
    <subcellularLocation>
        <location evidence="1">Cytoplasm</location>
        <location evidence="1">Cytosol</location>
    </subcellularLocation>
</comment>
<dbReference type="EC" id="5.4.2.8" evidence="10"/>
<dbReference type="EMBL" id="FPHG01000002">
    <property type="protein sequence ID" value="SFV50582.1"/>
    <property type="molecule type" value="Genomic_DNA"/>
</dbReference>
<evidence type="ECO:0000313" key="10">
    <source>
        <dbReference type="EMBL" id="SFV50582.1"/>
    </source>
</evidence>
<keyword evidence="3" id="KW-0963">Cytoplasm</keyword>
<dbReference type="InterPro" id="IPR056764">
    <property type="entry name" value="LbH_EIF2B3/5"/>
</dbReference>
<keyword evidence="6" id="KW-0648">Protein biosynthesis</keyword>
<evidence type="ECO:0000259" key="9">
    <source>
        <dbReference type="Pfam" id="PF25084"/>
    </source>
</evidence>
<keyword evidence="10" id="KW-0413">Isomerase</keyword>
<comment type="similarity">
    <text evidence="2">Belongs to the phosphohexose mutase family.</text>
</comment>
<evidence type="ECO:0000259" key="7">
    <source>
        <dbReference type="Pfam" id="PF00483"/>
    </source>
</evidence>
<gene>
    <name evidence="10" type="ORF">MNB_SV-9-286</name>
</gene>
<dbReference type="GO" id="GO:0004475">
    <property type="term" value="F:mannose-1-phosphate guanylyltransferase (GTP) activity"/>
    <property type="evidence" value="ECO:0007669"/>
    <property type="project" value="UniProtKB-EC"/>
</dbReference>
<evidence type="ECO:0000256" key="1">
    <source>
        <dbReference type="ARBA" id="ARBA00004514"/>
    </source>
</evidence>
<evidence type="ECO:0000256" key="4">
    <source>
        <dbReference type="ARBA" id="ARBA00022540"/>
    </source>
</evidence>
<dbReference type="Pfam" id="PF25084">
    <property type="entry name" value="LbH_EIF2B"/>
    <property type="match status" value="1"/>
</dbReference>
<keyword evidence="5 10" id="KW-0808">Transferase</keyword>
<evidence type="ECO:0000259" key="8">
    <source>
        <dbReference type="Pfam" id="PF02878"/>
    </source>
</evidence>
<reference evidence="10" key="1">
    <citation type="submission" date="2016-10" db="EMBL/GenBank/DDBJ databases">
        <authorList>
            <person name="de Groot N.N."/>
        </authorList>
    </citation>
    <scope>NUCLEOTIDE SEQUENCE</scope>
</reference>
<dbReference type="CDD" id="cd04181">
    <property type="entry name" value="NTP_transferase"/>
    <property type="match status" value="1"/>
</dbReference>
<keyword evidence="4" id="KW-0396">Initiation factor</keyword>
<dbReference type="SUPFAM" id="SSF55957">
    <property type="entry name" value="Phosphoglucomutase, C-terminal domain"/>
    <property type="match status" value="1"/>
</dbReference>
<accession>A0A1W1BAQ4</accession>
<feature type="domain" description="Nucleotidyl transferase" evidence="7">
    <location>
        <begin position="2"/>
        <end position="233"/>
    </location>
</feature>
<dbReference type="InterPro" id="IPR011004">
    <property type="entry name" value="Trimer_LpxA-like_sf"/>
</dbReference>
<evidence type="ECO:0000256" key="5">
    <source>
        <dbReference type="ARBA" id="ARBA00022679"/>
    </source>
</evidence>
<dbReference type="Gene3D" id="3.30.310.50">
    <property type="entry name" value="Alpha-D-phosphohexomutase, C-terminal domain"/>
    <property type="match status" value="1"/>
</dbReference>
<sequence>MKAVVMAGGFGTRIQPLTHSRPKPMLPIVNRPMMEQTMLNLRDLGITEFIVLLYFKPEVIQNYFGDGSEFGMKITYVIPDDDYGTAGAVKLAQKHIGDDNFIIISGDLVTDFDFQKIFDYHKEKKSKLTITLTSVENPLEFGVVIADENGTIEKFLEKPSWGEVFSDTINTGIYIIEPEILNYIPKGENFDFAKDLFPLLMKEGVELIAGHSSGYWRDVGNPDSYREVHEDIMSGRVNFPINLKKTIYPDGVLYCDDTPNIADGVEIIGKVVLGKDVTIGARTKLKNMVIGNSIVIGDDSKISNSVIWDSVNIEKGVKIDNGIICNDNIIYKNSKMTAGIILAEGCTVGELVTVEKDVTIWPNKDIESASIVSSNLILGNRYKNSIFENGIVEGQSNIELSCEMVTKLAEAFGAQLPIGSIVLIGRDHHPSSRMLKRAFVGGMLSAGVNVVNLKSIPSSVLRFNLSRNSEYDAGIYFRQNREDTTITAITFFNSDALRINSDIAKKIEKAYFKETFRRVDFSQIGRITDGQNIQECLSYTESMEESYQKRLFSCVDCRVSIDVMHGSASQVFPEILNKLSIDNMIFNNYHDAHRLANFNSLIKRSISDTQNIVKGLNLDAGFLLYPYGQRLDIVCDNGVLLSMKNSLQVVLTLLDMEASKEGRKKVFLPTWAPDLINYKNLDIERGRYSNFKAEELEKYDLIATVDGNFAFPEFSLYRDSMYATIKILELLIKHDVKLSELVSNVELFYYAQTKIDCSQALKGKMMRMFLEDAKDKKSSSTDGVKIWLNESDWILMIPDQYSDHLNIYIQALDKESGEKIYDMYSKKIEEWSQK</sequence>
<dbReference type="Gene3D" id="3.90.550.10">
    <property type="entry name" value="Spore Coat Polysaccharide Biosynthesis Protein SpsA, Chain A"/>
    <property type="match status" value="1"/>
</dbReference>
<dbReference type="GO" id="GO:0004615">
    <property type="term" value="F:phosphomannomutase activity"/>
    <property type="evidence" value="ECO:0007669"/>
    <property type="project" value="UniProtKB-EC"/>
</dbReference>
<protein>
    <submittedName>
        <fullName evidence="10">Mannose-1-phosphate guanylyltransferase / Phosphomannomutase</fullName>
        <ecNumber evidence="10">2.7.7.13</ecNumber>
        <ecNumber evidence="10">5.4.2.8</ecNumber>
    </submittedName>
</protein>
<dbReference type="EC" id="2.7.7.13" evidence="10"/>
<evidence type="ECO:0000256" key="2">
    <source>
        <dbReference type="ARBA" id="ARBA00010231"/>
    </source>
</evidence>
<evidence type="ECO:0000256" key="3">
    <source>
        <dbReference type="ARBA" id="ARBA00022490"/>
    </source>
</evidence>
<dbReference type="GO" id="GO:0005975">
    <property type="term" value="P:carbohydrate metabolic process"/>
    <property type="evidence" value="ECO:0007669"/>
    <property type="project" value="InterPro"/>
</dbReference>
<dbReference type="InterPro" id="IPR016055">
    <property type="entry name" value="A-D-PHexomutase_a/b/a-I/II/III"/>
</dbReference>
<evidence type="ECO:0000256" key="6">
    <source>
        <dbReference type="ARBA" id="ARBA00022917"/>
    </source>
</evidence>
<dbReference type="InterPro" id="IPR029044">
    <property type="entry name" value="Nucleotide-diphossugar_trans"/>
</dbReference>
<dbReference type="SUPFAM" id="SSF51161">
    <property type="entry name" value="Trimeric LpxA-like enzymes"/>
    <property type="match status" value="1"/>
</dbReference>
<dbReference type="SUPFAM" id="SSF53448">
    <property type="entry name" value="Nucleotide-diphospho-sugar transferases"/>
    <property type="match status" value="1"/>
</dbReference>
<dbReference type="InterPro" id="IPR005844">
    <property type="entry name" value="A-D-PHexomutase_a/b/a-I"/>
</dbReference>
<proteinExistence type="inferred from homology"/>
<dbReference type="InterPro" id="IPR050486">
    <property type="entry name" value="Mannose-1P_guanyltransferase"/>
</dbReference>
<dbReference type="PROSITE" id="PS00101">
    <property type="entry name" value="HEXAPEP_TRANSFERASES"/>
    <property type="match status" value="1"/>
</dbReference>